<name>A0ACB8H2V2_PSICU</name>
<proteinExistence type="predicted"/>
<comment type="caution">
    <text evidence="1">The sequence shown here is derived from an EMBL/GenBank/DDBJ whole genome shotgun (WGS) entry which is preliminary data.</text>
</comment>
<dbReference type="Proteomes" id="UP000664032">
    <property type="component" value="Unassembled WGS sequence"/>
</dbReference>
<organism evidence="1 2">
    <name type="scientific">Psilocybe cubensis</name>
    <name type="common">Psychedelic mushroom</name>
    <name type="synonym">Stropharia cubensis</name>
    <dbReference type="NCBI Taxonomy" id="181762"/>
    <lineage>
        <taxon>Eukaryota</taxon>
        <taxon>Fungi</taxon>
        <taxon>Dikarya</taxon>
        <taxon>Basidiomycota</taxon>
        <taxon>Agaricomycotina</taxon>
        <taxon>Agaricomycetes</taxon>
        <taxon>Agaricomycetidae</taxon>
        <taxon>Agaricales</taxon>
        <taxon>Agaricineae</taxon>
        <taxon>Strophariaceae</taxon>
        <taxon>Psilocybe</taxon>
    </lineage>
</organism>
<evidence type="ECO:0000313" key="2">
    <source>
        <dbReference type="Proteomes" id="UP000664032"/>
    </source>
</evidence>
<reference evidence="1" key="1">
    <citation type="submission" date="2021-10" db="EMBL/GenBank/DDBJ databases">
        <title>Psilocybe cubensis genome.</title>
        <authorList>
            <person name="Mckernan K.J."/>
            <person name="Crawford S."/>
            <person name="Trippe A."/>
            <person name="Kane L.T."/>
            <person name="Mclaughlin S."/>
        </authorList>
    </citation>
    <scope>NUCLEOTIDE SEQUENCE</scope>
    <source>
        <strain evidence="1">MGC-MH-2018</strain>
    </source>
</reference>
<dbReference type="EMBL" id="JAFIQS020000005">
    <property type="protein sequence ID" value="KAH9482039.1"/>
    <property type="molecule type" value="Genomic_DNA"/>
</dbReference>
<accession>A0ACB8H2V2</accession>
<protein>
    <submittedName>
        <fullName evidence="1">Uncharacterized protein</fullName>
    </submittedName>
</protein>
<keyword evidence="2" id="KW-1185">Reference proteome</keyword>
<gene>
    <name evidence="1" type="ORF">JR316_0006569</name>
</gene>
<sequence>MDLTPALEPVNTPVSSSSNRSKRPRRKKLNNSGNLECNIPRPSNPFILFRDDFLRQGWMLKLEGINHCSQSALIGKIWSRLGEDKRAYWKKKSAQEKLEYWANNPQVRYTKKSLIKPKAARSKQSNNHGSFAFRHAFHDGVEEDKCLWQMAESYTPGLTYHHSIVDEQPVYEDPLVSESPTERPSQSLPPFQASSQQEEYREGLLHLPYFVLDPLLHDVNSDPHQQVSFENIICQAEDQDEYSQYPIPVANIPGQWDHAGFAFNLDGHNSAANDMWSTNALSNYVSVHLLMAYAQGILMSWKQYSDNFFGSYNNHQLDGTFNIPSALYTEPDVSMSIETCMSVFGNQESGFGYATGFDDSVPSSTLAENVIRIKFNILAPFYDSIDEGKRQVELVPVPSAAAQKSSTAASISFNVVA</sequence>
<evidence type="ECO:0000313" key="1">
    <source>
        <dbReference type="EMBL" id="KAH9482039.1"/>
    </source>
</evidence>